<organism evidence="1">
    <name type="scientific">marine sediment metagenome</name>
    <dbReference type="NCBI Taxonomy" id="412755"/>
    <lineage>
        <taxon>unclassified sequences</taxon>
        <taxon>metagenomes</taxon>
        <taxon>ecological metagenomes</taxon>
    </lineage>
</organism>
<proteinExistence type="predicted"/>
<protein>
    <submittedName>
        <fullName evidence="1">Uncharacterized protein</fullName>
    </submittedName>
</protein>
<evidence type="ECO:0000313" key="1">
    <source>
        <dbReference type="EMBL" id="GAF98049.1"/>
    </source>
</evidence>
<dbReference type="AlphaFoldDB" id="X0TXQ8"/>
<accession>X0TXQ8</accession>
<comment type="caution">
    <text evidence="1">The sequence shown here is derived from an EMBL/GenBank/DDBJ whole genome shotgun (WGS) entry which is preliminary data.</text>
</comment>
<dbReference type="EMBL" id="BARS01013580">
    <property type="protein sequence ID" value="GAF98049.1"/>
    <property type="molecule type" value="Genomic_DNA"/>
</dbReference>
<sequence>DHAWWFPEKPPPEHGCFDSNINVVLSDSGPREAICGSVATRGTLCRIYK</sequence>
<gene>
    <name evidence="1" type="ORF">S01H1_23486</name>
</gene>
<name>X0TXQ8_9ZZZZ</name>
<reference evidence="1" key="1">
    <citation type="journal article" date="2014" name="Front. Microbiol.">
        <title>High frequency of phylogenetically diverse reductive dehalogenase-homologous genes in deep subseafloor sedimentary metagenomes.</title>
        <authorList>
            <person name="Kawai M."/>
            <person name="Futagami T."/>
            <person name="Toyoda A."/>
            <person name="Takaki Y."/>
            <person name="Nishi S."/>
            <person name="Hori S."/>
            <person name="Arai W."/>
            <person name="Tsubouchi T."/>
            <person name="Morono Y."/>
            <person name="Uchiyama I."/>
            <person name="Ito T."/>
            <person name="Fujiyama A."/>
            <person name="Inagaki F."/>
            <person name="Takami H."/>
        </authorList>
    </citation>
    <scope>NUCLEOTIDE SEQUENCE</scope>
    <source>
        <strain evidence="1">Expedition CK06-06</strain>
    </source>
</reference>
<feature type="non-terminal residue" evidence="1">
    <location>
        <position position="1"/>
    </location>
</feature>
<dbReference type="Gene3D" id="2.40.40.20">
    <property type="match status" value="1"/>
</dbReference>